<feature type="domain" description="DH" evidence="2">
    <location>
        <begin position="52"/>
        <end position="273"/>
    </location>
</feature>
<feature type="region of interest" description="Disordered" evidence="1">
    <location>
        <begin position="330"/>
        <end position="351"/>
    </location>
</feature>
<dbReference type="InterPro" id="IPR051092">
    <property type="entry name" value="FYVE_RhoGEF_PH"/>
</dbReference>
<evidence type="ECO:0000313" key="3">
    <source>
        <dbReference type="EMBL" id="TYJ52450.1"/>
    </source>
</evidence>
<dbReference type="PANTHER" id="PTHR12673:SF270">
    <property type="entry name" value="FYVE-TYPE DOMAIN-CONTAINING PROTEIN"/>
    <property type="match status" value="1"/>
</dbReference>
<dbReference type="SUPFAM" id="SSF48065">
    <property type="entry name" value="DBL homology domain (DH-domain)"/>
    <property type="match status" value="1"/>
</dbReference>
<organism evidence="3 4">
    <name type="scientific">Cryptococcus floricola</name>
    <dbReference type="NCBI Taxonomy" id="2591691"/>
    <lineage>
        <taxon>Eukaryota</taxon>
        <taxon>Fungi</taxon>
        <taxon>Dikarya</taxon>
        <taxon>Basidiomycota</taxon>
        <taxon>Agaricomycotina</taxon>
        <taxon>Tremellomycetes</taxon>
        <taxon>Tremellales</taxon>
        <taxon>Cryptococcaceae</taxon>
        <taxon>Cryptococcus</taxon>
    </lineage>
</organism>
<dbReference type="InterPro" id="IPR035899">
    <property type="entry name" value="DBL_dom_sf"/>
</dbReference>
<dbReference type="InterPro" id="IPR000219">
    <property type="entry name" value="DH_dom"/>
</dbReference>
<dbReference type="PANTHER" id="PTHR12673">
    <property type="entry name" value="FACIOGENITAL DYSPLASIA PROTEIN"/>
    <property type="match status" value="1"/>
</dbReference>
<dbReference type="Gene3D" id="1.20.900.10">
    <property type="entry name" value="Dbl homology (DH) domain"/>
    <property type="match status" value="1"/>
</dbReference>
<keyword evidence="4" id="KW-1185">Reference proteome</keyword>
<dbReference type="PROSITE" id="PS50010">
    <property type="entry name" value="DH_2"/>
    <property type="match status" value="1"/>
</dbReference>
<sequence length="439" mass="49435">MGLCSFISSRFCTSKPEIDTTSPQTADYLSHPTPATHGPISRPSLLSEKATGRTHVITELVCSERTYVNLLVEFEKVYIDPAYHPLTYSPHGKLGPKITLDTALTPEERKLMFKGHEEIVRLHGAFILPELEKATQDLFKAGDDTQGCRSAKAAMRISKVICAYAECFKMYSAYSAACDWATKRLGQWVDGRDLTKADKARVQAYLLQCKTNKAHSQIDMTGYLLLPVQRLTRYRMLLEHLESNTPAPPAGHRDFVGEALTRISTILLYVNEFKREVDSRRRLCHWADQIQLSHPNSTTTPSSLVQPHRILVREGPVNFIARGIMARHLDPEEELPGSPKKRGSQREEKVSRQVGAVDKHCMAVLCHDMLVLADKAEGDGWKGKLGLVDVVRLSAMGKARVEHGNVVVFEAYEVTYYLQVDTTEIAKGWVEAINQYRWR</sequence>
<dbReference type="Pfam" id="PF00621">
    <property type="entry name" value="RhoGEF"/>
    <property type="match status" value="1"/>
</dbReference>
<accession>A0A5D3AQU9</accession>
<dbReference type="EMBL" id="NIDF01000134">
    <property type="protein sequence ID" value="TYJ52450.1"/>
    <property type="molecule type" value="Genomic_DNA"/>
</dbReference>
<dbReference type="InterPro" id="IPR011993">
    <property type="entry name" value="PH-like_dom_sf"/>
</dbReference>
<dbReference type="SUPFAM" id="SSF50729">
    <property type="entry name" value="PH domain-like"/>
    <property type="match status" value="1"/>
</dbReference>
<feature type="region of interest" description="Disordered" evidence="1">
    <location>
        <begin position="17"/>
        <end position="45"/>
    </location>
</feature>
<dbReference type="SMART" id="SM00325">
    <property type="entry name" value="RhoGEF"/>
    <property type="match status" value="1"/>
</dbReference>
<evidence type="ECO:0000259" key="2">
    <source>
        <dbReference type="PROSITE" id="PS50010"/>
    </source>
</evidence>
<comment type="caution">
    <text evidence="3">The sequence shown here is derived from an EMBL/GenBank/DDBJ whole genome shotgun (WGS) entry which is preliminary data.</text>
</comment>
<dbReference type="AlphaFoldDB" id="A0A5D3AQU9"/>
<evidence type="ECO:0000256" key="1">
    <source>
        <dbReference type="SAM" id="MobiDB-lite"/>
    </source>
</evidence>
<dbReference type="GO" id="GO:0005085">
    <property type="term" value="F:guanyl-nucleotide exchange factor activity"/>
    <property type="evidence" value="ECO:0007669"/>
    <property type="project" value="InterPro"/>
</dbReference>
<gene>
    <name evidence="3" type="ORF">B9479_006961</name>
</gene>
<protein>
    <recommendedName>
        <fullName evidence="2">DH domain-containing protein</fullName>
    </recommendedName>
</protein>
<evidence type="ECO:0000313" key="4">
    <source>
        <dbReference type="Proteomes" id="UP000322245"/>
    </source>
</evidence>
<name>A0A5D3AQU9_9TREE</name>
<dbReference type="Gene3D" id="2.30.29.30">
    <property type="entry name" value="Pleckstrin-homology domain (PH domain)/Phosphotyrosine-binding domain (PTB)"/>
    <property type="match status" value="1"/>
</dbReference>
<proteinExistence type="predicted"/>
<reference evidence="3 4" key="1">
    <citation type="submission" date="2017-05" db="EMBL/GenBank/DDBJ databases">
        <title>The Genome Sequence of Tsuchiyaea wingfieldii DSM 27421.</title>
        <authorList>
            <person name="Cuomo C."/>
            <person name="Passer A."/>
            <person name="Billmyre B."/>
            <person name="Heitman J."/>
        </authorList>
    </citation>
    <scope>NUCLEOTIDE SEQUENCE [LARGE SCALE GENOMIC DNA]</scope>
    <source>
        <strain evidence="3 4">DSM 27421</strain>
    </source>
</reference>
<dbReference type="GO" id="GO:0005737">
    <property type="term" value="C:cytoplasm"/>
    <property type="evidence" value="ECO:0007669"/>
    <property type="project" value="TreeGrafter"/>
</dbReference>
<dbReference type="Proteomes" id="UP000322245">
    <property type="component" value="Unassembled WGS sequence"/>
</dbReference>